<dbReference type="PRINTS" id="PR00153">
    <property type="entry name" value="CSAPPISMRASE"/>
</dbReference>
<dbReference type="InterPro" id="IPR044666">
    <property type="entry name" value="Cyclophilin_A-like"/>
</dbReference>
<comment type="caution">
    <text evidence="5">The sequence shown here is derived from an EMBL/GenBank/DDBJ whole genome shotgun (WGS) entry which is preliminary data.</text>
</comment>
<keyword evidence="3" id="KW-0697">Rotamase</keyword>
<reference evidence="5" key="1">
    <citation type="submission" date="2022-03" db="EMBL/GenBank/DDBJ databases">
        <title>A functionally conserved STORR gene fusion in Papaver species that diverged 16.8 million years ago.</title>
        <authorList>
            <person name="Catania T."/>
        </authorList>
    </citation>
    <scope>NUCLEOTIDE SEQUENCE</scope>
    <source>
        <strain evidence="5">S-191538</strain>
    </source>
</reference>
<dbReference type="Gene3D" id="2.40.100.10">
    <property type="entry name" value="Cyclophilin-like"/>
    <property type="match status" value="1"/>
</dbReference>
<dbReference type="Proteomes" id="UP001177140">
    <property type="component" value="Unassembled WGS sequence"/>
</dbReference>
<dbReference type="GO" id="GO:0003755">
    <property type="term" value="F:peptidyl-prolyl cis-trans isomerase activity"/>
    <property type="evidence" value="ECO:0007669"/>
    <property type="project" value="UniProtKB-UniRule"/>
</dbReference>
<dbReference type="AlphaFoldDB" id="A0AA41SAT8"/>
<comment type="catalytic activity">
    <reaction evidence="1 3">
        <text>[protein]-peptidylproline (omega=180) = [protein]-peptidylproline (omega=0)</text>
        <dbReference type="Rhea" id="RHEA:16237"/>
        <dbReference type="Rhea" id="RHEA-COMP:10747"/>
        <dbReference type="Rhea" id="RHEA-COMP:10748"/>
        <dbReference type="ChEBI" id="CHEBI:83833"/>
        <dbReference type="ChEBI" id="CHEBI:83834"/>
        <dbReference type="EC" id="5.2.1.8"/>
    </reaction>
</comment>
<sequence>MCICHTGLLSWAFFRFYKATLKTSVYFTKYNFCQIWQSFATSHGHGTLHNILWLSHKHNARGMLSMANSGPNTNGSQFFITYSEQPQLDGTCTIFGRVIHGFEVLDIMEKSKTDPGYRPLVDIKLNGITIHKNPLAT</sequence>
<dbReference type="SUPFAM" id="SSF50891">
    <property type="entry name" value="Cyclophilin-like"/>
    <property type="match status" value="1"/>
</dbReference>
<dbReference type="EC" id="5.2.1.8" evidence="3"/>
<feature type="signal peptide" evidence="3">
    <location>
        <begin position="1"/>
        <end position="19"/>
    </location>
</feature>
<dbReference type="PROSITE" id="PS50072">
    <property type="entry name" value="CSA_PPIASE_2"/>
    <property type="match status" value="1"/>
</dbReference>
<keyword evidence="3" id="KW-0413">Isomerase</keyword>
<evidence type="ECO:0000259" key="4">
    <source>
        <dbReference type="PROSITE" id="PS50072"/>
    </source>
</evidence>
<name>A0AA41SAT8_PAPNU</name>
<dbReference type="PANTHER" id="PTHR45625">
    <property type="entry name" value="PEPTIDYL-PROLYL CIS-TRANS ISOMERASE-RELATED"/>
    <property type="match status" value="1"/>
</dbReference>
<dbReference type="InterPro" id="IPR002130">
    <property type="entry name" value="Cyclophilin-type_PPIase_dom"/>
</dbReference>
<dbReference type="GO" id="GO:0071013">
    <property type="term" value="C:catalytic step 2 spliceosome"/>
    <property type="evidence" value="ECO:0007669"/>
    <property type="project" value="TreeGrafter"/>
</dbReference>
<dbReference type="PANTHER" id="PTHR45625:SF2">
    <property type="entry name" value="PEPTIDYL-PROLYL CIS-TRANS ISOMERASE-LIKE 3"/>
    <property type="match status" value="1"/>
</dbReference>
<keyword evidence="2" id="KW-0143">Chaperone</keyword>
<organism evidence="5 6">
    <name type="scientific">Papaver nudicaule</name>
    <name type="common">Iceland poppy</name>
    <dbReference type="NCBI Taxonomy" id="74823"/>
    <lineage>
        <taxon>Eukaryota</taxon>
        <taxon>Viridiplantae</taxon>
        <taxon>Streptophyta</taxon>
        <taxon>Embryophyta</taxon>
        <taxon>Tracheophyta</taxon>
        <taxon>Spermatophyta</taxon>
        <taxon>Magnoliopsida</taxon>
        <taxon>Ranunculales</taxon>
        <taxon>Papaveraceae</taxon>
        <taxon>Papaveroideae</taxon>
        <taxon>Papaver</taxon>
    </lineage>
</organism>
<dbReference type="InterPro" id="IPR029000">
    <property type="entry name" value="Cyclophilin-like_dom_sf"/>
</dbReference>
<evidence type="ECO:0000256" key="2">
    <source>
        <dbReference type="ARBA" id="ARBA00023186"/>
    </source>
</evidence>
<evidence type="ECO:0000313" key="5">
    <source>
        <dbReference type="EMBL" id="MCL7032774.1"/>
    </source>
</evidence>
<gene>
    <name evidence="5" type="ORF">MKW94_003747</name>
</gene>
<keyword evidence="6" id="KW-1185">Reference proteome</keyword>
<dbReference type="Pfam" id="PF00160">
    <property type="entry name" value="Pro_isomerase"/>
    <property type="match status" value="1"/>
</dbReference>
<keyword evidence="3" id="KW-0732">Signal</keyword>
<comment type="function">
    <text evidence="3">PPIases accelerate the folding of proteins. It catalyzes the cis-trans isomerization of proline imidic peptide bonds in oligopeptides.</text>
</comment>
<protein>
    <recommendedName>
        <fullName evidence="3">Peptidyl-prolyl cis-trans isomerase</fullName>
        <shortName evidence="3">PPIase</shortName>
        <ecNumber evidence="3">5.2.1.8</ecNumber>
    </recommendedName>
</protein>
<feature type="domain" description="PPIase cyclophilin-type" evidence="4">
    <location>
        <begin position="54"/>
        <end position="130"/>
    </location>
</feature>
<evidence type="ECO:0000256" key="3">
    <source>
        <dbReference type="RuleBase" id="RU363019"/>
    </source>
</evidence>
<dbReference type="EMBL" id="JAJJMA010126780">
    <property type="protein sequence ID" value="MCL7032774.1"/>
    <property type="molecule type" value="Genomic_DNA"/>
</dbReference>
<feature type="chain" id="PRO_5041486791" description="Peptidyl-prolyl cis-trans isomerase" evidence="3">
    <location>
        <begin position="20"/>
        <end position="137"/>
    </location>
</feature>
<evidence type="ECO:0000313" key="6">
    <source>
        <dbReference type="Proteomes" id="UP001177140"/>
    </source>
</evidence>
<accession>A0AA41SAT8</accession>
<comment type="similarity">
    <text evidence="3">Belongs to the cyclophilin-type PPIase family.</text>
</comment>
<evidence type="ECO:0000256" key="1">
    <source>
        <dbReference type="ARBA" id="ARBA00000971"/>
    </source>
</evidence>
<proteinExistence type="inferred from homology"/>